<keyword evidence="2" id="KW-1185">Reference proteome</keyword>
<sequence>MLVARIRTIAITRRSPVKRLIYRAGSLRVEKDEDRRPTGSNKDRVDPHLVRKLRAPVIYRGFFPGPPPANKSLRGIRRGEDGKEAINVLGNEKALFNSFKLSPGEKVCKKRVKQKSKRRPF</sequence>
<protein>
    <submittedName>
        <fullName evidence="1">Uncharacterized protein</fullName>
    </submittedName>
</protein>
<dbReference type="Proteomes" id="UP001307889">
    <property type="component" value="Chromosome 6"/>
</dbReference>
<evidence type="ECO:0000313" key="2">
    <source>
        <dbReference type="Proteomes" id="UP001307889"/>
    </source>
</evidence>
<accession>A0ABN7ASD7</accession>
<evidence type="ECO:0000313" key="1">
    <source>
        <dbReference type="EMBL" id="BES95125.1"/>
    </source>
</evidence>
<dbReference type="EMBL" id="AP028914">
    <property type="protein sequence ID" value="BES95125.1"/>
    <property type="molecule type" value="Genomic_DNA"/>
</dbReference>
<proteinExistence type="predicted"/>
<organism evidence="1 2">
    <name type="scientific">Nesidiocoris tenuis</name>
    <dbReference type="NCBI Taxonomy" id="355587"/>
    <lineage>
        <taxon>Eukaryota</taxon>
        <taxon>Metazoa</taxon>
        <taxon>Ecdysozoa</taxon>
        <taxon>Arthropoda</taxon>
        <taxon>Hexapoda</taxon>
        <taxon>Insecta</taxon>
        <taxon>Pterygota</taxon>
        <taxon>Neoptera</taxon>
        <taxon>Paraneoptera</taxon>
        <taxon>Hemiptera</taxon>
        <taxon>Heteroptera</taxon>
        <taxon>Panheteroptera</taxon>
        <taxon>Cimicomorpha</taxon>
        <taxon>Miridae</taxon>
        <taxon>Dicyphina</taxon>
        <taxon>Nesidiocoris</taxon>
    </lineage>
</organism>
<gene>
    <name evidence="1" type="ORF">NTJ_07934</name>
</gene>
<name>A0ABN7ASD7_9HEMI</name>
<reference evidence="1 2" key="1">
    <citation type="submission" date="2023-09" db="EMBL/GenBank/DDBJ databases">
        <title>Nesidiocoris tenuis whole genome shotgun sequence.</title>
        <authorList>
            <person name="Shibata T."/>
            <person name="Shimoda M."/>
            <person name="Kobayashi T."/>
            <person name="Uehara T."/>
        </authorList>
    </citation>
    <scope>NUCLEOTIDE SEQUENCE [LARGE SCALE GENOMIC DNA]</scope>
    <source>
        <strain evidence="1 2">Japan</strain>
    </source>
</reference>